<dbReference type="STRING" id="593750.Metfor_1424"/>
<gene>
    <name evidence="2" type="ordered locus">Metfor_1424</name>
</gene>
<dbReference type="PANTHER" id="PTHR33933:SF1">
    <property type="entry name" value="PROTEIN ADENYLYLTRANSFERASE MNTA-RELATED"/>
    <property type="match status" value="1"/>
</dbReference>
<dbReference type="InterPro" id="IPR002934">
    <property type="entry name" value="Polymerase_NTP_transf_dom"/>
</dbReference>
<dbReference type="SUPFAM" id="SSF81301">
    <property type="entry name" value="Nucleotidyltransferase"/>
    <property type="match status" value="1"/>
</dbReference>
<reference evidence="3" key="1">
    <citation type="submission" date="2011-12" db="EMBL/GenBank/DDBJ databases">
        <title>Complete sequence of Methanoregula formicicum SMSP.</title>
        <authorList>
            <person name="Lucas S."/>
            <person name="Han J."/>
            <person name="Lapidus A."/>
            <person name="Cheng J.-F."/>
            <person name="Goodwin L."/>
            <person name="Pitluck S."/>
            <person name="Peters L."/>
            <person name="Ovchinnikova G."/>
            <person name="Teshima H."/>
            <person name="Detter J.C."/>
            <person name="Han C."/>
            <person name="Tapia R."/>
            <person name="Land M."/>
            <person name="Hauser L."/>
            <person name="Kyrpides N."/>
            <person name="Ivanova N."/>
            <person name="Pagani I."/>
            <person name="Imachi H."/>
            <person name="Tamaki H."/>
            <person name="Sekiguchi Y."/>
            <person name="Kamagata Y."/>
            <person name="Cadillo-Quiroz H."/>
            <person name="Zinder S."/>
            <person name="Liu W.-T."/>
            <person name="Woyke T."/>
        </authorList>
    </citation>
    <scope>NUCLEOTIDE SEQUENCE [LARGE SCALE GENOMIC DNA]</scope>
    <source>
        <strain evidence="3">DSM 22288 / NBRC 105244 / SMSP</strain>
    </source>
</reference>
<name>L0HEK3_METFS</name>
<dbReference type="AlphaFoldDB" id="L0HEK3"/>
<dbReference type="PANTHER" id="PTHR33933">
    <property type="entry name" value="NUCLEOTIDYLTRANSFERASE"/>
    <property type="match status" value="1"/>
</dbReference>
<dbReference type="Proteomes" id="UP000010824">
    <property type="component" value="Chromosome"/>
</dbReference>
<dbReference type="GeneID" id="43503262"/>
<dbReference type="Pfam" id="PF01909">
    <property type="entry name" value="NTP_transf_2"/>
    <property type="match status" value="1"/>
</dbReference>
<dbReference type="InParanoid" id="L0HEK3"/>
<keyword evidence="3" id="KW-1185">Reference proteome</keyword>
<feature type="domain" description="Polymerase nucleotidyl transferase" evidence="1">
    <location>
        <begin position="11"/>
        <end position="57"/>
    </location>
</feature>
<reference evidence="2 3" key="2">
    <citation type="journal article" date="2014" name="Genome Announc.">
        <title>Complete Genome Sequence of Methanoregula formicica SMSPT, a Mesophilic Hydrogenotrophic Methanogen Isolated from a Methanogenic Upflow Anaerobic Sludge Blanket Reactor.</title>
        <authorList>
            <person name="Yamamoto K."/>
            <person name="Tamaki H."/>
            <person name="Cadillo-Quiroz H."/>
            <person name="Imachi H."/>
            <person name="Kyrpides N."/>
            <person name="Woyke T."/>
            <person name="Goodwin L."/>
            <person name="Zinder S.H."/>
            <person name="Kamagata Y."/>
            <person name="Liu W.T."/>
        </authorList>
    </citation>
    <scope>NUCLEOTIDE SEQUENCE [LARGE SCALE GENOMIC DNA]</scope>
    <source>
        <strain evidence="3">DSM 22288 / NBRC 105244 / SMSP</strain>
    </source>
</reference>
<sequence length="106" mass="11982">MSIQKRYETVIRQFVRQAQERYISHIDRIILYGSVARGEANPDSDIDLLVLWNGDEHEGWRAMTGLAFDIMVDSGEYLSVKVMSTKSFSKASPFSHNVISEGITVA</sequence>
<dbReference type="KEGG" id="mfo:Metfor_1424"/>
<evidence type="ECO:0000313" key="2">
    <source>
        <dbReference type="EMBL" id="AGB02460.1"/>
    </source>
</evidence>
<organism evidence="2 3">
    <name type="scientific">Methanoregula formicica (strain DSM 22288 / NBRC 105244 / SMSP)</name>
    <dbReference type="NCBI Taxonomy" id="593750"/>
    <lineage>
        <taxon>Archaea</taxon>
        <taxon>Methanobacteriati</taxon>
        <taxon>Methanobacteriota</taxon>
        <taxon>Stenosarchaea group</taxon>
        <taxon>Methanomicrobia</taxon>
        <taxon>Methanomicrobiales</taxon>
        <taxon>Methanoregulaceae</taxon>
        <taxon>Methanoregula</taxon>
    </lineage>
</organism>
<dbReference type="InterPro" id="IPR043519">
    <property type="entry name" value="NT_sf"/>
</dbReference>
<evidence type="ECO:0000259" key="1">
    <source>
        <dbReference type="Pfam" id="PF01909"/>
    </source>
</evidence>
<dbReference type="OrthoDB" id="9287at2157"/>
<protein>
    <submittedName>
        <fullName evidence="2">Putative nucleotidyltransferase</fullName>
    </submittedName>
</protein>
<keyword evidence="2" id="KW-0808">Transferase</keyword>
<dbReference type="InterPro" id="IPR052548">
    <property type="entry name" value="Type_VII_TA_antitoxin"/>
</dbReference>
<evidence type="ECO:0000313" key="3">
    <source>
        <dbReference type="Proteomes" id="UP000010824"/>
    </source>
</evidence>
<proteinExistence type="predicted"/>
<dbReference type="EMBL" id="CP003167">
    <property type="protein sequence ID" value="AGB02460.1"/>
    <property type="molecule type" value="Genomic_DNA"/>
</dbReference>
<dbReference type="HOGENOM" id="CLU_130257_3_1_2"/>
<dbReference type="CDD" id="cd05403">
    <property type="entry name" value="NT_KNTase_like"/>
    <property type="match status" value="1"/>
</dbReference>
<dbReference type="RefSeq" id="WP_015285423.1">
    <property type="nucleotide sequence ID" value="NC_019943.1"/>
</dbReference>
<dbReference type="Gene3D" id="3.30.460.10">
    <property type="entry name" value="Beta Polymerase, domain 2"/>
    <property type="match status" value="1"/>
</dbReference>
<dbReference type="GO" id="GO:0016779">
    <property type="term" value="F:nucleotidyltransferase activity"/>
    <property type="evidence" value="ECO:0007669"/>
    <property type="project" value="InterPro"/>
</dbReference>
<accession>L0HEK3</accession>
<dbReference type="eggNOG" id="arCOG01201">
    <property type="taxonomic scope" value="Archaea"/>
</dbReference>